<dbReference type="InterPro" id="IPR012338">
    <property type="entry name" value="Beta-lactam/transpept-like"/>
</dbReference>
<reference evidence="7 8" key="1">
    <citation type="submission" date="2024-04" db="EMBL/GenBank/DDBJ databases">
        <title>Human intestinal bacterial collection.</title>
        <authorList>
            <person name="Pauvert C."/>
            <person name="Hitch T.C.A."/>
            <person name="Clavel T."/>
        </authorList>
    </citation>
    <scope>NUCLEOTIDE SEQUENCE [LARGE SCALE GENOMIC DNA]</scope>
    <source>
        <strain evidence="7 8">CLA-AA-H249</strain>
    </source>
</reference>
<proteinExistence type="inferred from homology"/>
<evidence type="ECO:0000259" key="5">
    <source>
        <dbReference type="Pfam" id="PF03717"/>
    </source>
</evidence>
<sequence>MNGKNIVKNIAIGFALALAGAGAVLFYKNNIAMNPGETLLKYMSYAEDGEYDKMYDLLDKDSQKGISKKEFIKRNKNIYQGIGMKTLEAVVTSKKRETTVTYRVKMRTNAGVISYNNKTIFVKERRRYRMEWDDSVIFPQLGAEDKVRVKTLHAKRGTIKDASGNALAIQGKIYSVGFVPKKMDSDSVKLASKKLGISKEEIQKKLEQKWVTKDSFVPLVKLKEYSSDLLDVKGIIISTETGRIYPLGESAAHLVGYLQNGEGKAGLEKLYNKQLSGTDGLEIYIVDANGQKKQLLAVKAQIDGQSLNTTIDSKLQKSIYEQYKKDKSAHVAMNPTTGEVKALVSTPSYDAQAFILGMTPEKWNKINNDPRHPMQNRFKGIFAPGSSLKPIIAAIGLSQNKFSASDDFGNSGKRWQKNKSWGGYYVTTLHDYSGHNVRNALIYSDNIYFAKAALKIGKDTLKDQFDNLLFGKNLDFTFGLTASSYGNEGFTSEIQLADSGYGQGEMMVNPVHMATIYTAFSNKGNMLKPYLIKQKGSKKQVLKEHVFSNDAVKTVNDAMKQVISNPNGTGHAAQIDGIDLKGKTGTAEIKQSQTDTKGTELGWFVTIMPKTEYKESLELVSMTEDVKKRGGSGYVVNKTKKILEEYLQ</sequence>
<evidence type="ECO:0000259" key="4">
    <source>
        <dbReference type="Pfam" id="PF00905"/>
    </source>
</evidence>
<dbReference type="Gene3D" id="3.90.1310.10">
    <property type="entry name" value="Penicillin-binding protein 2a (Domain 2)"/>
    <property type="match status" value="1"/>
</dbReference>
<dbReference type="InterPro" id="IPR036138">
    <property type="entry name" value="PBP_dimer_sf"/>
</dbReference>
<dbReference type="SUPFAM" id="SSF54427">
    <property type="entry name" value="NTF2-like"/>
    <property type="match status" value="1"/>
</dbReference>
<dbReference type="Pfam" id="PF00905">
    <property type="entry name" value="Transpeptidase"/>
    <property type="match status" value="1"/>
</dbReference>
<dbReference type="PANTHER" id="PTHR30627">
    <property type="entry name" value="PEPTIDOGLYCAN D,D-TRANSPEPTIDASE"/>
    <property type="match status" value="1"/>
</dbReference>
<dbReference type="Pfam" id="PF05223">
    <property type="entry name" value="MecA_N"/>
    <property type="match status" value="1"/>
</dbReference>
<dbReference type="Gene3D" id="3.10.450.100">
    <property type="entry name" value="NTF2-like, domain 1"/>
    <property type="match status" value="1"/>
</dbReference>
<dbReference type="EMBL" id="JBBNIN010000003">
    <property type="protein sequence ID" value="MEQ2710099.1"/>
    <property type="molecule type" value="Genomic_DNA"/>
</dbReference>
<dbReference type="InterPro" id="IPR050515">
    <property type="entry name" value="Beta-lactam/transpept"/>
</dbReference>
<protein>
    <submittedName>
        <fullName evidence="7">Penicillin-binding transpeptidase domain-containing protein</fullName>
    </submittedName>
</protein>
<evidence type="ECO:0000256" key="3">
    <source>
        <dbReference type="ARBA" id="ARBA00023136"/>
    </source>
</evidence>
<keyword evidence="8" id="KW-1185">Reference proteome</keyword>
<name>A0ABV1ISB1_9FIRM</name>
<dbReference type="Gene3D" id="3.40.710.10">
    <property type="entry name" value="DD-peptidase/beta-lactamase superfamily"/>
    <property type="match status" value="1"/>
</dbReference>
<organism evidence="7 8">
    <name type="scientific">Anaerostipes amylophilus</name>
    <dbReference type="NCBI Taxonomy" id="2981779"/>
    <lineage>
        <taxon>Bacteria</taxon>
        <taxon>Bacillati</taxon>
        <taxon>Bacillota</taxon>
        <taxon>Clostridia</taxon>
        <taxon>Lachnospirales</taxon>
        <taxon>Lachnospiraceae</taxon>
        <taxon>Anaerostipes</taxon>
    </lineage>
</organism>
<feature type="domain" description="Penicillin-binding protein dimerisation" evidence="5">
    <location>
        <begin position="153"/>
        <end position="291"/>
    </location>
</feature>
<comment type="caution">
    <text evidence="7">The sequence shown here is derived from an EMBL/GenBank/DDBJ whole genome shotgun (WGS) entry which is preliminary data.</text>
</comment>
<dbReference type="InterPro" id="IPR007887">
    <property type="entry name" value="MecA_N"/>
</dbReference>
<comment type="similarity">
    <text evidence="2">Belongs to the transpeptidase family.</text>
</comment>
<evidence type="ECO:0000256" key="2">
    <source>
        <dbReference type="ARBA" id="ARBA00007171"/>
    </source>
</evidence>
<evidence type="ECO:0000313" key="8">
    <source>
        <dbReference type="Proteomes" id="UP001482154"/>
    </source>
</evidence>
<evidence type="ECO:0000256" key="1">
    <source>
        <dbReference type="ARBA" id="ARBA00004370"/>
    </source>
</evidence>
<dbReference type="InterPro" id="IPR001460">
    <property type="entry name" value="PCN-bd_Tpept"/>
</dbReference>
<dbReference type="SUPFAM" id="SSF56519">
    <property type="entry name" value="Penicillin binding protein dimerisation domain"/>
    <property type="match status" value="1"/>
</dbReference>
<gene>
    <name evidence="7" type="ORF">AAAU51_02770</name>
</gene>
<comment type="subcellular location">
    <subcellularLocation>
        <location evidence="1">Membrane</location>
    </subcellularLocation>
</comment>
<evidence type="ECO:0000313" key="7">
    <source>
        <dbReference type="EMBL" id="MEQ2710099.1"/>
    </source>
</evidence>
<accession>A0ABV1ISB1</accession>
<dbReference type="RefSeq" id="WP_022374938.1">
    <property type="nucleotide sequence ID" value="NZ_JBBNIN010000003.1"/>
</dbReference>
<keyword evidence="3" id="KW-0472">Membrane</keyword>
<dbReference type="Gene3D" id="3.30.1390.30">
    <property type="entry name" value="Penicillin-binding protein 2a, domain 3"/>
    <property type="match status" value="1"/>
</dbReference>
<evidence type="ECO:0000259" key="6">
    <source>
        <dbReference type="Pfam" id="PF05223"/>
    </source>
</evidence>
<dbReference type="InterPro" id="IPR032710">
    <property type="entry name" value="NTF2-like_dom_sf"/>
</dbReference>
<dbReference type="Proteomes" id="UP001482154">
    <property type="component" value="Unassembled WGS sequence"/>
</dbReference>
<dbReference type="InterPro" id="IPR005311">
    <property type="entry name" value="PBP_dimer"/>
</dbReference>
<dbReference type="Pfam" id="PF03717">
    <property type="entry name" value="PBP_dimer"/>
    <property type="match status" value="1"/>
</dbReference>
<feature type="domain" description="NTF2-like N-terminal transpeptidase" evidence="6">
    <location>
        <begin position="35"/>
        <end position="144"/>
    </location>
</feature>
<dbReference type="PANTHER" id="PTHR30627:SF25">
    <property type="entry name" value="PENICILLIN-BINDING PROTEIN 3"/>
    <property type="match status" value="1"/>
</dbReference>
<feature type="domain" description="Penicillin-binding protein transpeptidase" evidence="4">
    <location>
        <begin position="330"/>
        <end position="643"/>
    </location>
</feature>
<dbReference type="SUPFAM" id="SSF56601">
    <property type="entry name" value="beta-lactamase/transpeptidase-like"/>
    <property type="match status" value="1"/>
</dbReference>